<evidence type="ECO:0000256" key="1">
    <source>
        <dbReference type="SAM" id="MobiDB-lite"/>
    </source>
</evidence>
<evidence type="ECO:0000313" key="4">
    <source>
        <dbReference type="Proteomes" id="UP000683428"/>
    </source>
</evidence>
<dbReference type="Proteomes" id="UP000683428">
    <property type="component" value="Chromosome"/>
</dbReference>
<feature type="compositionally biased region" description="Polar residues" evidence="1">
    <location>
        <begin position="51"/>
        <end position="65"/>
    </location>
</feature>
<proteinExistence type="predicted"/>
<accession>A0A975SMG9</accession>
<name>A0A975SMG9_9RHOO</name>
<dbReference type="KEGG" id="aiq:Azoinq_00100"/>
<sequence>MARLAIPSSRRLAPLLAGLLLALPLVAGAELYTWKDKNGHTVMSDKPPMGQVQQKRTIATPSTPDNAPPQKTFAEKEMDFRKQQQDAQDKAKKDQAAQAQEKARKESCESAKRNLAMLQSGQRLAQMDDKGERYFLDDNQRAQETAKAQKAVNEWCK</sequence>
<feature type="region of interest" description="Disordered" evidence="1">
    <location>
        <begin position="42"/>
        <end position="111"/>
    </location>
</feature>
<gene>
    <name evidence="3" type="ORF">Azoinq_00100</name>
</gene>
<reference evidence="3" key="1">
    <citation type="submission" date="2020-11" db="EMBL/GenBank/DDBJ databases">
        <title>Azospira inquinata sp. nov.</title>
        <authorList>
            <person name="Moe W.M."/>
            <person name="Mikes M.C."/>
        </authorList>
    </citation>
    <scope>NUCLEOTIDE SEQUENCE</scope>
    <source>
        <strain evidence="3">Azo-3</strain>
    </source>
</reference>
<dbReference type="RefSeq" id="WP_216128080.1">
    <property type="nucleotide sequence ID" value="NZ_CP064782.1"/>
</dbReference>
<protein>
    <submittedName>
        <fullName evidence="3">DUF4124 domain-containing protein</fullName>
    </submittedName>
</protein>
<evidence type="ECO:0000313" key="3">
    <source>
        <dbReference type="EMBL" id="QWT49063.1"/>
    </source>
</evidence>
<dbReference type="Pfam" id="PF13511">
    <property type="entry name" value="DUF4124"/>
    <property type="match status" value="1"/>
</dbReference>
<feature type="domain" description="DUF4124" evidence="2">
    <location>
        <begin position="19"/>
        <end position="70"/>
    </location>
</feature>
<feature type="compositionally biased region" description="Basic and acidic residues" evidence="1">
    <location>
        <begin position="73"/>
        <end position="111"/>
    </location>
</feature>
<dbReference type="InterPro" id="IPR025392">
    <property type="entry name" value="DUF4124"/>
</dbReference>
<evidence type="ECO:0000259" key="2">
    <source>
        <dbReference type="Pfam" id="PF13511"/>
    </source>
</evidence>
<dbReference type="AlphaFoldDB" id="A0A975SMG9"/>
<organism evidence="3 4">
    <name type="scientific">Azospira inquinata</name>
    <dbReference type="NCBI Taxonomy" id="2785627"/>
    <lineage>
        <taxon>Bacteria</taxon>
        <taxon>Pseudomonadati</taxon>
        <taxon>Pseudomonadota</taxon>
        <taxon>Betaproteobacteria</taxon>
        <taxon>Rhodocyclales</taxon>
        <taxon>Rhodocyclaceae</taxon>
        <taxon>Azospira</taxon>
    </lineage>
</organism>
<dbReference type="EMBL" id="CP064782">
    <property type="protein sequence ID" value="QWT49063.1"/>
    <property type="molecule type" value="Genomic_DNA"/>
</dbReference>
<keyword evidence="4" id="KW-1185">Reference proteome</keyword>